<reference evidence="4 5" key="1">
    <citation type="submission" date="2021-06" db="EMBL/GenBank/DDBJ databases">
        <authorList>
            <person name="Grouzdev D.S."/>
            <person name="Koziaeva V."/>
        </authorList>
    </citation>
    <scope>NUCLEOTIDE SEQUENCE [LARGE SCALE GENOMIC DNA]</scope>
    <source>
        <strain evidence="4 5">22</strain>
    </source>
</reference>
<organism evidence="4 5">
    <name type="scientific">Prosthecodimorpha staleyi</name>
    <dbReference type="NCBI Taxonomy" id="2840188"/>
    <lineage>
        <taxon>Bacteria</taxon>
        <taxon>Pseudomonadati</taxon>
        <taxon>Pseudomonadota</taxon>
        <taxon>Alphaproteobacteria</taxon>
        <taxon>Hyphomicrobiales</taxon>
        <taxon>Ancalomicrobiaceae</taxon>
        <taxon>Prosthecodimorpha</taxon>
    </lineage>
</organism>
<dbReference type="Gene3D" id="3.40.190.10">
    <property type="entry name" value="Periplasmic binding protein-like II"/>
    <property type="match status" value="2"/>
</dbReference>
<evidence type="ECO:0000256" key="3">
    <source>
        <dbReference type="SAM" id="SignalP"/>
    </source>
</evidence>
<dbReference type="CDD" id="cd13589">
    <property type="entry name" value="PBP2_polyamine_RpCGA009"/>
    <property type="match status" value="1"/>
</dbReference>
<evidence type="ECO:0000256" key="2">
    <source>
        <dbReference type="ARBA" id="ARBA00022764"/>
    </source>
</evidence>
<keyword evidence="1 3" id="KW-0732">Signal</keyword>
<comment type="caution">
    <text evidence="4">The sequence shown here is derived from an EMBL/GenBank/DDBJ whole genome shotgun (WGS) entry which is preliminary data.</text>
</comment>
<dbReference type="EMBL" id="JAHHZF010000004">
    <property type="protein sequence ID" value="MBT9289915.1"/>
    <property type="molecule type" value="Genomic_DNA"/>
</dbReference>
<evidence type="ECO:0000256" key="1">
    <source>
        <dbReference type="ARBA" id="ARBA00022729"/>
    </source>
</evidence>
<dbReference type="InterPro" id="IPR006059">
    <property type="entry name" value="SBP"/>
</dbReference>
<protein>
    <submittedName>
        <fullName evidence="4">ABC transporter substrate-binding protein</fullName>
    </submittedName>
</protein>
<name>A0A947D363_9HYPH</name>
<sequence>MKRRTLLTAAVAAWMLLPAAAASAEEMVFASWGGAYQEAIRKAWLEPFAKASGVKFEEDTGPETAKIKAMVETKSVTWDIVTAGGGGLMRGVAQGLFEPITDEMVNQADVLDGAKNPYGVPSEIFSTLIGFSTKAFPAGGAQPKTFADFFDVAKFPGKRTLPDKPETVLEAALLADGVPAGDVYKTLSTDAGMKRALDRIAALKPNVAVWWSSGAQPVQALGAGDVVMALGWNGRFQAGMDSNLPIAMSWDQQIPQVGYFMIPKGAPNKAAAVKFLNFILKPEINAELSRHVAYGPATKGAWSHIDAKRAERLPSTAERLKNALFLDIEWWAKNGAKATEAYTAMIKG</sequence>
<accession>A0A947D363</accession>
<evidence type="ECO:0000313" key="5">
    <source>
        <dbReference type="Proteomes" id="UP000766595"/>
    </source>
</evidence>
<feature type="chain" id="PRO_5036775840" evidence="3">
    <location>
        <begin position="25"/>
        <end position="348"/>
    </location>
</feature>
<dbReference type="Proteomes" id="UP000766595">
    <property type="component" value="Unassembled WGS sequence"/>
</dbReference>
<dbReference type="Pfam" id="PF13416">
    <property type="entry name" value="SBP_bac_8"/>
    <property type="match status" value="1"/>
</dbReference>
<dbReference type="RefSeq" id="WP_261968512.1">
    <property type="nucleotide sequence ID" value="NZ_JAHHZF010000004.1"/>
</dbReference>
<gene>
    <name evidence="4" type="ORF">KL771_10630</name>
</gene>
<keyword evidence="2" id="KW-0574">Periplasm</keyword>
<dbReference type="PANTHER" id="PTHR30222">
    <property type="entry name" value="SPERMIDINE/PUTRESCINE-BINDING PERIPLASMIC PROTEIN"/>
    <property type="match status" value="1"/>
</dbReference>
<keyword evidence="5" id="KW-1185">Reference proteome</keyword>
<dbReference type="AlphaFoldDB" id="A0A947D363"/>
<feature type="signal peptide" evidence="3">
    <location>
        <begin position="1"/>
        <end position="24"/>
    </location>
</feature>
<evidence type="ECO:0000313" key="4">
    <source>
        <dbReference type="EMBL" id="MBT9289915.1"/>
    </source>
</evidence>
<dbReference type="SUPFAM" id="SSF53850">
    <property type="entry name" value="Periplasmic binding protein-like II"/>
    <property type="match status" value="1"/>
</dbReference>
<dbReference type="PANTHER" id="PTHR30222:SF2">
    <property type="entry name" value="ABC TRANSPORTER SUBSTRATE-BINDING PROTEIN"/>
    <property type="match status" value="1"/>
</dbReference>
<proteinExistence type="predicted"/>